<organism evidence="2 3">
    <name type="scientific">Virgisporangium aurantiacum</name>
    <dbReference type="NCBI Taxonomy" id="175570"/>
    <lineage>
        <taxon>Bacteria</taxon>
        <taxon>Bacillati</taxon>
        <taxon>Actinomycetota</taxon>
        <taxon>Actinomycetes</taxon>
        <taxon>Micromonosporales</taxon>
        <taxon>Micromonosporaceae</taxon>
        <taxon>Virgisporangium</taxon>
    </lineage>
</organism>
<dbReference type="Proteomes" id="UP000612585">
    <property type="component" value="Unassembled WGS sequence"/>
</dbReference>
<feature type="transmembrane region" description="Helical" evidence="1">
    <location>
        <begin position="168"/>
        <end position="189"/>
    </location>
</feature>
<sequence>MSTETRYARLAGWLYLVVFVLAPLSLVYVRSKLITPGDSGATADAVTGSEWLLRLGSVGELVVVLCDVVLAVAFYVLLRPVNQPLALLAAFLRLMHSAITGVNLVTNLIALRVLDSFDGANRDALALLFLESHDYFFATGLVFFGLHLLVLGYLMLRTVAFPRVLGVLLAVASVCYLANSFAALMALDYGGAGEALVLLPAAVAELALCGWLIIGRRQPAGTPA</sequence>
<dbReference type="InterPro" id="IPR025495">
    <property type="entry name" value="DUF4386"/>
</dbReference>
<dbReference type="AlphaFoldDB" id="A0A8J4E1H6"/>
<keyword evidence="1" id="KW-0472">Membrane</keyword>
<keyword evidence="1" id="KW-0812">Transmembrane</keyword>
<feature type="transmembrane region" description="Helical" evidence="1">
    <location>
        <begin position="195"/>
        <end position="214"/>
    </location>
</feature>
<protein>
    <submittedName>
        <fullName evidence="2">DUF4386 domain-containing protein</fullName>
    </submittedName>
</protein>
<gene>
    <name evidence="2" type="ORF">Vau01_053970</name>
</gene>
<comment type="caution">
    <text evidence="2">The sequence shown here is derived from an EMBL/GenBank/DDBJ whole genome shotgun (WGS) entry which is preliminary data.</text>
</comment>
<feature type="transmembrane region" description="Helical" evidence="1">
    <location>
        <begin position="85"/>
        <end position="110"/>
    </location>
</feature>
<evidence type="ECO:0000256" key="1">
    <source>
        <dbReference type="SAM" id="Phobius"/>
    </source>
</evidence>
<feature type="transmembrane region" description="Helical" evidence="1">
    <location>
        <begin position="51"/>
        <end position="78"/>
    </location>
</feature>
<keyword evidence="3" id="KW-1185">Reference proteome</keyword>
<accession>A0A8J4E1H6</accession>
<dbReference type="Pfam" id="PF14329">
    <property type="entry name" value="DUF4386"/>
    <property type="match status" value="1"/>
</dbReference>
<reference evidence="2" key="1">
    <citation type="submission" date="2021-01" db="EMBL/GenBank/DDBJ databases">
        <title>Whole genome shotgun sequence of Virgisporangium aurantiacum NBRC 16421.</title>
        <authorList>
            <person name="Komaki H."/>
            <person name="Tamura T."/>
        </authorList>
    </citation>
    <scope>NUCLEOTIDE SEQUENCE</scope>
    <source>
        <strain evidence="2">NBRC 16421</strain>
    </source>
</reference>
<dbReference type="RefSeq" id="WP_203997723.1">
    <property type="nucleotide sequence ID" value="NZ_BOPG01000033.1"/>
</dbReference>
<feature type="transmembrane region" description="Helical" evidence="1">
    <location>
        <begin position="135"/>
        <end position="156"/>
    </location>
</feature>
<evidence type="ECO:0000313" key="3">
    <source>
        <dbReference type="Proteomes" id="UP000612585"/>
    </source>
</evidence>
<proteinExistence type="predicted"/>
<evidence type="ECO:0000313" key="2">
    <source>
        <dbReference type="EMBL" id="GIJ57881.1"/>
    </source>
</evidence>
<dbReference type="EMBL" id="BOPG01000033">
    <property type="protein sequence ID" value="GIJ57881.1"/>
    <property type="molecule type" value="Genomic_DNA"/>
</dbReference>
<name>A0A8J4E1H6_9ACTN</name>
<keyword evidence="1" id="KW-1133">Transmembrane helix</keyword>
<feature type="transmembrane region" description="Helical" evidence="1">
    <location>
        <begin position="12"/>
        <end position="31"/>
    </location>
</feature>